<dbReference type="Gene3D" id="3.40.50.300">
    <property type="entry name" value="P-loop containing nucleotide triphosphate hydrolases"/>
    <property type="match status" value="2"/>
</dbReference>
<dbReference type="OrthoDB" id="9757917at2"/>
<dbReference type="Pfam" id="PF13087">
    <property type="entry name" value="AAA_12"/>
    <property type="match status" value="1"/>
</dbReference>
<evidence type="ECO:0000313" key="4">
    <source>
        <dbReference type="Proteomes" id="UP000238196"/>
    </source>
</evidence>
<dbReference type="InterPro" id="IPR041677">
    <property type="entry name" value="DNA2/NAM7_AAA_11"/>
</dbReference>
<dbReference type="InterPro" id="IPR027417">
    <property type="entry name" value="P-loop_NTPase"/>
</dbReference>
<dbReference type="Proteomes" id="UP000238196">
    <property type="component" value="Unassembled WGS sequence"/>
</dbReference>
<protein>
    <recommendedName>
        <fullName evidence="5">AAA+ ATPase domain-containing protein</fullName>
    </recommendedName>
</protein>
<evidence type="ECO:0000259" key="2">
    <source>
        <dbReference type="Pfam" id="PF13087"/>
    </source>
</evidence>
<evidence type="ECO:0000259" key="1">
    <source>
        <dbReference type="Pfam" id="PF13086"/>
    </source>
</evidence>
<sequence length="1133" mass="126537">MEFKDFPMLSADVLALSTDEPVDALQSGQAIFLQRYQDDWLAVQGDVRIRVSCAKADAEIFGRLALRDQTRWLLTGTKKNKLLVQYCAPVEVTAMQLELGVDELLAEDLHATKHEITDSTVELACRWFAEHFVVRRLAEGDWLTVARFSNTATKGGFQLLGNGWRADVEQRQDGSYLLKRVTRHTQRDGAFSLLLGQFEFKDASVAAALSSASQQALLSAALRDNASYLELWNLYNDKEWQRALEQAEYLGSLAYAECQGFQEGRGNAWRLTPKSQEQYQAFRERWRILELSSSDQLDLGDQRPDWLEELSSEKAQGAANAPRGTIRFEPDCVIFKLATTKTNIRPKAGEGWLYLSLAGQRSMGKRRLAAKQSIDSGKRLPQLKWLLEGVAVPAARRRPISGLTPYVLESFKGGKPTEKQALALDCALNTPDLAIIIGPPGTGKTQVIAALQRCLGERAEKQNIAAQVLVSSFQHDAVDNVLERSDVFGLPGARVGGKHGESDQAALIEPWLERQAAHLQSKITQEYSRFPELELLRAMSARLALARVASAGPAQQTDEFRRLLHDMRELEQSGLVLPPRLENQLEAYIDTLAEHAPAATAQGQSPAQLIRRIRALRVEAATFADDGSERAWDLLSWLKRHEQSVAPELLRLLEELADSSQVELSALQALKIWKDRLLDLHLPDYRPVALKRQVDPDGLALLDEVDRFLEGRMAKRKQGVAWVLEQLADSLESDRSAARDVVNEYSMVVGATCQQAAGKQMEILKEVSGSSNSDIEFDTVVIDEAARANPLDLFIPMSMAKRRIVLVGDDRQLPHMLEPDIEGQLQEEHELTELQLAAFRSSLFERMRANLQDLEKQDSIRRVVMLDTQFRMHPVLGNFVSKHFYECENLGVLHSGRLAEAFVFSQELLSRLGPLADSYRGHVCQWIDVPAVQGRDQRQGTSRVREIEAQRVADEVVKLMQAGGEALSVGIITFYAAQRDLIMEKLAQQRIDGTSLMVEREGVYEPHEKFKLTRKVQADGSVVVEERLRVGSVDAFQGKEFDVVLLSCVRSFQLNRSGRAAASAGGAERELQLNRQFGFLRLPNRMNVAMSRQRQMLICVGDAALASNSDAQEAVPALAAFYQLCGGEHGCIR</sequence>
<dbReference type="PANTHER" id="PTHR10887:SF495">
    <property type="entry name" value="HELICASE SENATAXIN ISOFORM X1-RELATED"/>
    <property type="match status" value="1"/>
</dbReference>
<accession>A0A2S5KJM6</accession>
<dbReference type="InterPro" id="IPR041679">
    <property type="entry name" value="DNA2/NAM7-like_C"/>
</dbReference>
<gene>
    <name evidence="3" type="ORF">C4K68_22705</name>
</gene>
<proteinExistence type="predicted"/>
<dbReference type="InterPro" id="IPR045055">
    <property type="entry name" value="DNA2/NAM7-like"/>
</dbReference>
<feature type="domain" description="DNA2/NAM7 helicase-like C-terminal" evidence="2">
    <location>
        <begin position="841"/>
        <end position="1103"/>
    </location>
</feature>
<feature type="domain" description="DNA2/NAM7 helicase helicase" evidence="1">
    <location>
        <begin position="418"/>
        <end position="814"/>
    </location>
</feature>
<dbReference type="Pfam" id="PF13086">
    <property type="entry name" value="AAA_11"/>
    <property type="match status" value="1"/>
</dbReference>
<evidence type="ECO:0008006" key="5">
    <source>
        <dbReference type="Google" id="ProtNLM"/>
    </source>
</evidence>
<dbReference type="EMBL" id="PRLP01000112">
    <property type="protein sequence ID" value="PPC75037.1"/>
    <property type="molecule type" value="Genomic_DNA"/>
</dbReference>
<dbReference type="InterPro" id="IPR047187">
    <property type="entry name" value="SF1_C_Upf1"/>
</dbReference>
<dbReference type="AlphaFoldDB" id="A0A2S5KJM6"/>
<dbReference type="CDD" id="cd17934">
    <property type="entry name" value="DEXXQc_Upf1-like"/>
    <property type="match status" value="1"/>
</dbReference>
<dbReference type="PANTHER" id="PTHR10887">
    <property type="entry name" value="DNA2/NAM7 HELICASE FAMILY"/>
    <property type="match status" value="1"/>
</dbReference>
<evidence type="ECO:0000313" key="3">
    <source>
        <dbReference type="EMBL" id="PPC75037.1"/>
    </source>
</evidence>
<reference evidence="3 4" key="1">
    <citation type="submission" date="2018-02" db="EMBL/GenBank/DDBJ databases">
        <title>novel marine gammaproteobacteria from coastal saline agro ecosystem.</title>
        <authorList>
            <person name="Krishnan R."/>
            <person name="Ramesh Kumar N."/>
        </authorList>
    </citation>
    <scope>NUCLEOTIDE SEQUENCE [LARGE SCALE GENOMIC DNA]</scope>
    <source>
        <strain evidence="3 4">228</strain>
    </source>
</reference>
<name>A0A2S5KJM6_9PROT</name>
<comment type="caution">
    <text evidence="3">The sequence shown here is derived from an EMBL/GenBank/DDBJ whole genome shotgun (WGS) entry which is preliminary data.</text>
</comment>
<dbReference type="CDD" id="cd18808">
    <property type="entry name" value="SF1_C_Upf1"/>
    <property type="match status" value="1"/>
</dbReference>
<organism evidence="3 4">
    <name type="scientific">Proteobacteria bacterium 228</name>
    <dbReference type="NCBI Taxonomy" id="2083153"/>
    <lineage>
        <taxon>Bacteria</taxon>
        <taxon>Pseudomonadati</taxon>
        <taxon>Pseudomonadota</taxon>
    </lineage>
</organism>
<dbReference type="SUPFAM" id="SSF52540">
    <property type="entry name" value="P-loop containing nucleoside triphosphate hydrolases"/>
    <property type="match status" value="1"/>
</dbReference>
<dbReference type="GO" id="GO:0004386">
    <property type="term" value="F:helicase activity"/>
    <property type="evidence" value="ECO:0007669"/>
    <property type="project" value="InterPro"/>
</dbReference>